<gene>
    <name evidence="1" type="ORF">SI7747_09012624</name>
</gene>
<protein>
    <submittedName>
        <fullName evidence="1">Uncharacterized protein</fullName>
    </submittedName>
</protein>
<evidence type="ECO:0000313" key="2">
    <source>
        <dbReference type="Proteomes" id="UP001189122"/>
    </source>
</evidence>
<organism evidence="1">
    <name type="scientific">Spirodela intermedia</name>
    <name type="common">Intermediate duckweed</name>
    <dbReference type="NCBI Taxonomy" id="51605"/>
    <lineage>
        <taxon>Eukaryota</taxon>
        <taxon>Viridiplantae</taxon>
        <taxon>Streptophyta</taxon>
        <taxon>Embryophyta</taxon>
        <taxon>Tracheophyta</taxon>
        <taxon>Spermatophyta</taxon>
        <taxon>Magnoliopsida</taxon>
        <taxon>Liliopsida</taxon>
        <taxon>Araceae</taxon>
        <taxon>Lemnoideae</taxon>
        <taxon>Spirodela</taxon>
    </lineage>
</organism>
<proteinExistence type="predicted"/>
<dbReference type="EMBL" id="LR743596">
    <property type="protein sequence ID" value="CAA2626938.1"/>
    <property type="molecule type" value="Genomic_DNA"/>
</dbReference>
<dbReference type="EMBL" id="CACRZD030000009">
    <property type="protein sequence ID" value="CAA6666235.1"/>
    <property type="molecule type" value="Genomic_DNA"/>
</dbReference>
<dbReference type="AlphaFoldDB" id="A0A7I8J8X2"/>
<evidence type="ECO:0000313" key="1">
    <source>
        <dbReference type="EMBL" id="CAA2626938.1"/>
    </source>
</evidence>
<name>A0A7I8J8X2_SPIIN</name>
<sequence>MENFHQAKQTSHDQDDT</sequence>
<dbReference type="Proteomes" id="UP001189122">
    <property type="component" value="Unassembled WGS sequence"/>
</dbReference>
<accession>A0A7I8J8X2</accession>
<keyword evidence="2" id="KW-1185">Reference proteome</keyword>
<reference evidence="1 2" key="1">
    <citation type="submission" date="2019-12" db="EMBL/GenBank/DDBJ databases">
        <authorList>
            <person name="Scholz U."/>
            <person name="Mascher M."/>
            <person name="Fiebig A."/>
        </authorList>
    </citation>
    <scope>NUCLEOTIDE SEQUENCE</scope>
</reference>